<dbReference type="SUPFAM" id="SSF52091">
    <property type="entry name" value="SpoIIaa-like"/>
    <property type="match status" value="1"/>
</dbReference>
<feature type="domain" description="STAS" evidence="3">
    <location>
        <begin position="20"/>
        <end position="119"/>
    </location>
</feature>
<dbReference type="InterPro" id="IPR003658">
    <property type="entry name" value="Anti-sigma_ant"/>
</dbReference>
<dbReference type="CDD" id="cd07043">
    <property type="entry name" value="STAS_anti-anti-sigma_factors"/>
    <property type="match status" value="1"/>
</dbReference>
<dbReference type="Pfam" id="PF13466">
    <property type="entry name" value="STAS_2"/>
    <property type="match status" value="1"/>
</dbReference>
<proteinExistence type="inferred from homology"/>
<dbReference type="AlphaFoldDB" id="A0A4Y8PYD6"/>
<dbReference type="InterPro" id="IPR036513">
    <property type="entry name" value="STAS_dom_sf"/>
</dbReference>
<keyword evidence="5" id="KW-1185">Reference proteome</keyword>
<organism evidence="4 5">
    <name type="scientific">Paenibacillus athensensis</name>
    <dbReference type="NCBI Taxonomy" id="1967502"/>
    <lineage>
        <taxon>Bacteria</taxon>
        <taxon>Bacillati</taxon>
        <taxon>Bacillota</taxon>
        <taxon>Bacilli</taxon>
        <taxon>Bacillales</taxon>
        <taxon>Paenibacillaceae</taxon>
        <taxon>Paenibacillus</taxon>
    </lineage>
</organism>
<evidence type="ECO:0000259" key="3">
    <source>
        <dbReference type="PROSITE" id="PS50801"/>
    </source>
</evidence>
<evidence type="ECO:0000256" key="2">
    <source>
        <dbReference type="RuleBase" id="RU003749"/>
    </source>
</evidence>
<protein>
    <recommendedName>
        <fullName evidence="2">Anti-sigma factor antagonist</fullName>
    </recommendedName>
</protein>
<reference evidence="4 5" key="1">
    <citation type="submission" date="2017-03" db="EMBL/GenBank/DDBJ databases">
        <title>Isolation of Levoglucosan Utilizing Bacteria.</title>
        <authorList>
            <person name="Arya A.S."/>
        </authorList>
    </citation>
    <scope>NUCLEOTIDE SEQUENCE [LARGE SCALE GENOMIC DNA]</scope>
    <source>
        <strain evidence="4 5">MEC069</strain>
    </source>
</reference>
<evidence type="ECO:0000313" key="4">
    <source>
        <dbReference type="EMBL" id="TFE86349.1"/>
    </source>
</evidence>
<dbReference type="PANTHER" id="PTHR33495">
    <property type="entry name" value="ANTI-SIGMA FACTOR ANTAGONIST TM_1081-RELATED-RELATED"/>
    <property type="match status" value="1"/>
</dbReference>
<sequence length="119" mass="13554">MNTLRKFYIFKESDETENKVYLSGELDLFAAPELAATVETLVADEDRALVLDLRELKYIDSTGIGILVSMLKARAGMKRPFHIQHIPNHIRRLLDLTGVGRYLTGSFNTNTQLKREESL</sequence>
<gene>
    <name evidence="4" type="ORF">B5M42_14755</name>
</gene>
<comment type="caution">
    <text evidence="4">The sequence shown here is derived from an EMBL/GenBank/DDBJ whole genome shotgun (WGS) entry which is preliminary data.</text>
</comment>
<dbReference type="RefSeq" id="WP_134754137.1">
    <property type="nucleotide sequence ID" value="NZ_MYFO02000014.1"/>
</dbReference>
<evidence type="ECO:0000313" key="5">
    <source>
        <dbReference type="Proteomes" id="UP000298246"/>
    </source>
</evidence>
<dbReference type="EMBL" id="MYFO01000019">
    <property type="protein sequence ID" value="TFE86349.1"/>
    <property type="molecule type" value="Genomic_DNA"/>
</dbReference>
<dbReference type="OrthoDB" id="9793697at2"/>
<dbReference type="Gene3D" id="3.30.750.24">
    <property type="entry name" value="STAS domain"/>
    <property type="match status" value="1"/>
</dbReference>
<evidence type="ECO:0000256" key="1">
    <source>
        <dbReference type="ARBA" id="ARBA00009013"/>
    </source>
</evidence>
<dbReference type="GO" id="GO:0043856">
    <property type="term" value="F:anti-sigma factor antagonist activity"/>
    <property type="evidence" value="ECO:0007669"/>
    <property type="project" value="InterPro"/>
</dbReference>
<dbReference type="PROSITE" id="PS50801">
    <property type="entry name" value="STAS"/>
    <property type="match status" value="1"/>
</dbReference>
<comment type="similarity">
    <text evidence="1 2">Belongs to the anti-sigma-factor antagonist family.</text>
</comment>
<accession>A0A4Y8PYD6</accession>
<dbReference type="PANTHER" id="PTHR33495:SF2">
    <property type="entry name" value="ANTI-SIGMA FACTOR ANTAGONIST TM_1081-RELATED"/>
    <property type="match status" value="1"/>
</dbReference>
<dbReference type="InterPro" id="IPR058548">
    <property type="entry name" value="MlaB-like_STAS"/>
</dbReference>
<dbReference type="InterPro" id="IPR002645">
    <property type="entry name" value="STAS_dom"/>
</dbReference>
<name>A0A4Y8PYD6_9BACL</name>
<dbReference type="NCBIfam" id="TIGR00377">
    <property type="entry name" value="ant_ant_sig"/>
    <property type="match status" value="1"/>
</dbReference>
<dbReference type="Proteomes" id="UP000298246">
    <property type="component" value="Unassembled WGS sequence"/>
</dbReference>